<dbReference type="EMBL" id="WXYQ01000006">
    <property type="protein sequence ID" value="NBG95974.1"/>
    <property type="molecule type" value="Genomic_DNA"/>
</dbReference>
<feature type="domain" description="Amidase" evidence="4">
    <location>
        <begin position="27"/>
        <end position="457"/>
    </location>
</feature>
<dbReference type="InterPro" id="IPR036928">
    <property type="entry name" value="AS_sf"/>
</dbReference>
<dbReference type="PANTHER" id="PTHR11895">
    <property type="entry name" value="TRANSAMIDASE"/>
    <property type="match status" value="1"/>
</dbReference>
<dbReference type="GO" id="GO:0016787">
    <property type="term" value="F:hydrolase activity"/>
    <property type="evidence" value="ECO:0007669"/>
    <property type="project" value="UniProtKB-KW"/>
</dbReference>
<comment type="function">
    <text evidence="1">Hydrolyzes indole-3-acetamide (IAM) into indole-3-acetic acid (IAA).</text>
</comment>
<protein>
    <recommendedName>
        <fullName evidence="3">Indoleacetamide hydrolase</fullName>
    </recommendedName>
</protein>
<evidence type="ECO:0000256" key="3">
    <source>
        <dbReference type="ARBA" id="ARBA00021874"/>
    </source>
</evidence>
<dbReference type="PANTHER" id="PTHR11895:SF7">
    <property type="entry name" value="GLUTAMYL-TRNA(GLN) AMIDOTRANSFERASE SUBUNIT A, MITOCHONDRIAL"/>
    <property type="match status" value="1"/>
</dbReference>
<dbReference type="InterPro" id="IPR023631">
    <property type="entry name" value="Amidase_dom"/>
</dbReference>
<sequence>MPIKDYVAHDGVALAELVRKGEVSAAELAEEALKRIEKHNPTLNAVVTDMADQGRRIARDIDAGDKAAPFAGVPFLLKDIMGDFEGVATQYGSRLAAGNPAAQHSTLTQRFLASGLVPLGKTNVPEFGLLPVSESNLYGPARNPWNPDHTPGGSSGGSAAAVAAGIVPLAHANDGGGSIRIPASSSGLVGLKPSRARIPQGPVIGDAMSGLTADLVVSRTVRDTAVALDIAAGPEPGDPYFAPHHEGIWSDDVGVAPGSLRIGFTTRTIGGEPVDPECVAAVENTAKLLESLGHHVEEASPTIDNDTMQQAFMAIWATGVAQQISLQELLFGKTPNQGDLEPLTLGLAERGRQVTGADYLNAVAMLQVMARTVAQWHDEYDLWLTPTLGEPPLRVGTIDVNESDPEKAFAPVLNYVAFTPVQNATGQPAISLPLHWTPDGLPVGVHFAARQGDEATLIRLASQLEEAQPWINRHPPIWD</sequence>
<dbReference type="RefSeq" id="WP_160587849.1">
    <property type="nucleotide sequence ID" value="NZ_BMHN01000001.1"/>
</dbReference>
<gene>
    <name evidence="5" type="ORF">GTQ45_09545</name>
</gene>
<evidence type="ECO:0000313" key="5">
    <source>
        <dbReference type="EMBL" id="NBG95974.1"/>
    </source>
</evidence>
<evidence type="ECO:0000259" key="4">
    <source>
        <dbReference type="Pfam" id="PF01425"/>
    </source>
</evidence>
<reference evidence="5 6" key="1">
    <citation type="journal article" date="2016" name="Int. J. Syst. Evol. Microbiol.">
        <title>Pyruvatibacter mobilis gen. nov., sp. nov., a marine bacterium from the culture broth of Picochlorum sp. 122.</title>
        <authorList>
            <person name="Wang G."/>
            <person name="Tang M."/>
            <person name="Wu H."/>
            <person name="Dai S."/>
            <person name="Li T."/>
            <person name="Chen C."/>
            <person name="He H."/>
            <person name="Fan J."/>
            <person name="Xiang W."/>
            <person name="Li X."/>
        </authorList>
    </citation>
    <scope>NUCLEOTIDE SEQUENCE [LARGE SCALE GENOMIC DNA]</scope>
    <source>
        <strain evidence="5 6">GYP-11</strain>
    </source>
</reference>
<dbReference type="OrthoDB" id="9777859at2"/>
<comment type="similarity">
    <text evidence="2">Belongs to the amidase family.</text>
</comment>
<organism evidence="5 6">
    <name type="scientific">Pyruvatibacter mobilis</name>
    <dbReference type="NCBI Taxonomy" id="1712261"/>
    <lineage>
        <taxon>Bacteria</taxon>
        <taxon>Pseudomonadati</taxon>
        <taxon>Pseudomonadota</taxon>
        <taxon>Alphaproteobacteria</taxon>
        <taxon>Hyphomicrobiales</taxon>
        <taxon>Parvibaculaceae</taxon>
        <taxon>Pyruvatibacter</taxon>
    </lineage>
</organism>
<dbReference type="NCBIfam" id="NF005899">
    <property type="entry name" value="PRK07869.1"/>
    <property type="match status" value="1"/>
</dbReference>
<keyword evidence="6" id="KW-1185">Reference proteome</keyword>
<dbReference type="SUPFAM" id="SSF75304">
    <property type="entry name" value="Amidase signature (AS) enzymes"/>
    <property type="match status" value="1"/>
</dbReference>
<dbReference type="InterPro" id="IPR020556">
    <property type="entry name" value="Amidase_CS"/>
</dbReference>
<evidence type="ECO:0000313" key="6">
    <source>
        <dbReference type="Proteomes" id="UP000470384"/>
    </source>
</evidence>
<evidence type="ECO:0000256" key="1">
    <source>
        <dbReference type="ARBA" id="ARBA00003871"/>
    </source>
</evidence>
<name>A0A845QBX5_9HYPH</name>
<evidence type="ECO:0000256" key="2">
    <source>
        <dbReference type="ARBA" id="ARBA00009199"/>
    </source>
</evidence>
<accession>A0A845QBX5</accession>
<dbReference type="PROSITE" id="PS00571">
    <property type="entry name" value="AMIDASES"/>
    <property type="match status" value="1"/>
</dbReference>
<comment type="caution">
    <text evidence="5">The sequence shown here is derived from an EMBL/GenBank/DDBJ whole genome shotgun (WGS) entry which is preliminary data.</text>
</comment>
<dbReference type="Pfam" id="PF01425">
    <property type="entry name" value="Amidase"/>
    <property type="match status" value="1"/>
</dbReference>
<dbReference type="Gene3D" id="3.90.1300.10">
    <property type="entry name" value="Amidase signature (AS) domain"/>
    <property type="match status" value="1"/>
</dbReference>
<keyword evidence="5" id="KW-0378">Hydrolase</keyword>
<dbReference type="Proteomes" id="UP000470384">
    <property type="component" value="Unassembled WGS sequence"/>
</dbReference>
<dbReference type="AlphaFoldDB" id="A0A845QBX5"/>
<proteinExistence type="inferred from homology"/>
<dbReference type="GeneID" id="300654683"/>
<dbReference type="InterPro" id="IPR000120">
    <property type="entry name" value="Amidase"/>
</dbReference>